<reference evidence="2" key="1">
    <citation type="submission" date="2021-11" db="EMBL/GenBank/DDBJ databases">
        <title>Genome sequence.</title>
        <authorList>
            <person name="Sun Q."/>
        </authorList>
    </citation>
    <scope>NUCLEOTIDE SEQUENCE</scope>
    <source>
        <strain evidence="2">JC732</strain>
    </source>
</reference>
<dbReference type="RefSeq" id="WP_230221861.1">
    <property type="nucleotide sequence ID" value="NZ_JAJKFT010000010.1"/>
</dbReference>
<dbReference type="Proteomes" id="UP001139103">
    <property type="component" value="Unassembled WGS sequence"/>
</dbReference>
<comment type="caution">
    <text evidence="2">The sequence shown here is derived from an EMBL/GenBank/DDBJ whole genome shotgun (WGS) entry which is preliminary data.</text>
</comment>
<proteinExistence type="predicted"/>
<keyword evidence="3" id="KW-1185">Reference proteome</keyword>
<protein>
    <submittedName>
        <fullName evidence="2">Uncharacterized protein</fullName>
    </submittedName>
</protein>
<organism evidence="2 3">
    <name type="scientific">Blastopirellula sediminis</name>
    <dbReference type="NCBI Taxonomy" id="2894196"/>
    <lineage>
        <taxon>Bacteria</taxon>
        <taxon>Pseudomonadati</taxon>
        <taxon>Planctomycetota</taxon>
        <taxon>Planctomycetia</taxon>
        <taxon>Pirellulales</taxon>
        <taxon>Pirellulaceae</taxon>
        <taxon>Blastopirellula</taxon>
    </lineage>
</organism>
<dbReference type="AlphaFoldDB" id="A0A9X1SI95"/>
<sequence>MSMIRLFSVALLVVTLASAVRADDKVITSEKAQAHQCVCRACYVNFTKEFGVPLEFLGSLGHSIHDARLAPDPAGLAICSRSLAVAEQVSGKKASVTSDEVMSDAIRLAKLRGVSTELEAVKLMVSDDAVKKELTEAIEDAKVREEEAKQDAEAIAKGEQTKQLFGRLTVYNQCGECVRVYAGGRYLGVVHEGQAACFHVHNHDYHTELEAYCVEEGHLVSADCSEGHRHSYTWYIR</sequence>
<accession>A0A9X1SI95</accession>
<feature type="chain" id="PRO_5040893292" evidence="1">
    <location>
        <begin position="23"/>
        <end position="237"/>
    </location>
</feature>
<evidence type="ECO:0000313" key="2">
    <source>
        <dbReference type="EMBL" id="MCC9630596.1"/>
    </source>
</evidence>
<evidence type="ECO:0000313" key="3">
    <source>
        <dbReference type="Proteomes" id="UP001139103"/>
    </source>
</evidence>
<name>A0A9X1SI95_9BACT</name>
<dbReference type="EMBL" id="JAJKFT010000010">
    <property type="protein sequence ID" value="MCC9630596.1"/>
    <property type="molecule type" value="Genomic_DNA"/>
</dbReference>
<feature type="signal peptide" evidence="1">
    <location>
        <begin position="1"/>
        <end position="22"/>
    </location>
</feature>
<gene>
    <name evidence="2" type="ORF">LOC68_19555</name>
</gene>
<evidence type="ECO:0000256" key="1">
    <source>
        <dbReference type="SAM" id="SignalP"/>
    </source>
</evidence>
<keyword evidence="1" id="KW-0732">Signal</keyword>